<reference evidence="14" key="1">
    <citation type="journal article" date="2016" name="Gigascience">
        <title>De novo construction of an expanded transcriptome assembly for the western tarnished plant bug, Lygus hesperus.</title>
        <authorList>
            <person name="Tassone E.E."/>
            <person name="Geib S.M."/>
            <person name="Hall B."/>
            <person name="Fabrick J.A."/>
            <person name="Brent C.S."/>
            <person name="Hull J.J."/>
        </authorList>
    </citation>
    <scope>NUCLEOTIDE SEQUENCE</scope>
</reference>
<dbReference type="PRINTS" id="PR00252">
    <property type="entry name" value="NRIONCHANNEL"/>
</dbReference>
<evidence type="ECO:0000256" key="4">
    <source>
        <dbReference type="ARBA" id="ARBA00022475"/>
    </source>
</evidence>
<dbReference type="InterPro" id="IPR006202">
    <property type="entry name" value="Neur_chan_lig-bd"/>
</dbReference>
<sequence length="449" mass="51375">MQMLRLIAPLHLAVLIYKGFVEGAEDPLTAHSGVPDPSTYDRWKRPNSNGGPTDVHARMYVYFIGSVEAQNLKFTAQILIKYRWKDPRLEHTGPPMNGEESLRDKLWTPHLYLVNEHSSRIMGSGKEDILVSISPDGTVLYSSRLRVTLVCLMDLAKFPFDNQFCPLELESWNYNTTQLILHWEKDTPILIDSKIQLTEYSIAGLSTNETSNSYSVFPHVENDTTNSKFSDRYSCLTVNFHLQREVGHYIMDYYVPSILLVVVSWVSFWLDPNAVPGRITLGTSTMLTFITLSRNIASSLPKVSYIKATEYWFIMCTGFIFGSLVEFAFVNTIWRRRKTVELKKKNTRHILKSTLTPQLRRKEIPGIDRSQSCTSLNNEQQTSSQLTLSVESICQSPFPAKSPQEAEKSKGIFTMTPQEIANWIDKRSRVGFPALFLVCNLFYWTLLLL</sequence>
<dbReference type="CDD" id="cd19049">
    <property type="entry name" value="LGIC_TM_anion"/>
    <property type="match status" value="1"/>
</dbReference>
<dbReference type="GO" id="GO:0005254">
    <property type="term" value="F:chloride channel activity"/>
    <property type="evidence" value="ECO:0007669"/>
    <property type="project" value="UniProtKB-ARBA"/>
</dbReference>
<dbReference type="InterPro" id="IPR006029">
    <property type="entry name" value="Neurotrans-gated_channel_TM"/>
</dbReference>
<feature type="transmembrane region" description="Helical" evidence="11">
    <location>
        <begin position="279"/>
        <end position="297"/>
    </location>
</feature>
<keyword evidence="4" id="KW-1003">Cell membrane</keyword>
<comment type="subcellular location">
    <subcellularLocation>
        <location evidence="2">Cell membrane</location>
    </subcellularLocation>
    <subcellularLocation>
        <location evidence="1">Membrane</location>
        <topology evidence="1">Multi-pass membrane protein</topology>
    </subcellularLocation>
</comment>
<dbReference type="NCBIfam" id="TIGR00860">
    <property type="entry name" value="LIC"/>
    <property type="match status" value="1"/>
</dbReference>
<evidence type="ECO:0000259" key="13">
    <source>
        <dbReference type="Pfam" id="PF02932"/>
    </source>
</evidence>
<comment type="similarity">
    <text evidence="11">Belongs to the ligand-gated ion channel (TC 1.A.9) family.</text>
</comment>
<evidence type="ECO:0000259" key="12">
    <source>
        <dbReference type="Pfam" id="PF02931"/>
    </source>
</evidence>
<dbReference type="GO" id="GO:0099095">
    <property type="term" value="F:ligand-gated monoatomic anion channel activity"/>
    <property type="evidence" value="ECO:0007669"/>
    <property type="project" value="UniProtKB-ARBA"/>
</dbReference>
<dbReference type="SUPFAM" id="SSF90112">
    <property type="entry name" value="Neurotransmitter-gated ion-channel transmembrane pore"/>
    <property type="match status" value="1"/>
</dbReference>
<evidence type="ECO:0000256" key="3">
    <source>
        <dbReference type="ARBA" id="ARBA00022448"/>
    </source>
</evidence>
<feature type="domain" description="Neurotransmitter-gated ion-channel transmembrane" evidence="13">
    <location>
        <begin position="254"/>
        <end position="369"/>
    </location>
</feature>
<proteinExistence type="inferred from homology"/>
<gene>
    <name evidence="14" type="primary">GLRA1_2</name>
    <name evidence="14" type="ORF">g.72637</name>
</gene>
<dbReference type="GO" id="GO:0004888">
    <property type="term" value="F:transmembrane signaling receptor activity"/>
    <property type="evidence" value="ECO:0007669"/>
    <property type="project" value="InterPro"/>
</dbReference>
<feature type="chain" id="PRO_5022254683" evidence="11">
    <location>
        <begin position="24"/>
        <end position="449"/>
    </location>
</feature>
<evidence type="ECO:0000256" key="2">
    <source>
        <dbReference type="ARBA" id="ARBA00004236"/>
    </source>
</evidence>
<dbReference type="GO" id="GO:0005886">
    <property type="term" value="C:plasma membrane"/>
    <property type="evidence" value="ECO:0007669"/>
    <property type="project" value="UniProtKB-SubCell"/>
</dbReference>
<dbReference type="PROSITE" id="PS00236">
    <property type="entry name" value="NEUROTR_ION_CHANNEL"/>
    <property type="match status" value="1"/>
</dbReference>
<dbReference type="InterPro" id="IPR036719">
    <property type="entry name" value="Neuro-gated_channel_TM_sf"/>
</dbReference>
<keyword evidence="8 11" id="KW-0406">Ion transport</keyword>
<dbReference type="CDD" id="cd18987">
    <property type="entry name" value="LGIC_ECD_anion"/>
    <property type="match status" value="1"/>
</dbReference>
<evidence type="ECO:0000256" key="6">
    <source>
        <dbReference type="ARBA" id="ARBA00022729"/>
    </source>
</evidence>
<evidence type="ECO:0000256" key="11">
    <source>
        <dbReference type="RuleBase" id="RU000687"/>
    </source>
</evidence>
<dbReference type="Gene3D" id="2.70.170.10">
    <property type="entry name" value="Neurotransmitter-gated ion-channel ligand-binding domain"/>
    <property type="match status" value="1"/>
</dbReference>
<keyword evidence="6 11" id="KW-0732">Signal</keyword>
<keyword evidence="3 11" id="KW-0813">Transport</keyword>
<evidence type="ECO:0000256" key="7">
    <source>
        <dbReference type="ARBA" id="ARBA00022989"/>
    </source>
</evidence>
<dbReference type="PANTHER" id="PTHR18945">
    <property type="entry name" value="NEUROTRANSMITTER GATED ION CHANNEL"/>
    <property type="match status" value="1"/>
</dbReference>
<dbReference type="InterPro" id="IPR038050">
    <property type="entry name" value="Neuro_actylchol_rec"/>
</dbReference>
<dbReference type="InterPro" id="IPR036734">
    <property type="entry name" value="Neur_chan_lig-bd_sf"/>
</dbReference>
<dbReference type="AlphaFoldDB" id="A0A146LM12"/>
<dbReference type="EMBL" id="GDHC01010777">
    <property type="protein sequence ID" value="JAQ07852.1"/>
    <property type="molecule type" value="Transcribed_RNA"/>
</dbReference>
<feature type="transmembrane region" description="Helical" evidence="11">
    <location>
        <begin position="312"/>
        <end position="334"/>
    </location>
</feature>
<dbReference type="PRINTS" id="PR00253">
    <property type="entry name" value="GABAARECEPTR"/>
</dbReference>
<keyword evidence="9 11" id="KW-0472">Membrane</keyword>
<dbReference type="Pfam" id="PF02932">
    <property type="entry name" value="Neur_chan_memb"/>
    <property type="match status" value="1"/>
</dbReference>
<dbReference type="InterPro" id="IPR006201">
    <property type="entry name" value="Neur_channel"/>
</dbReference>
<dbReference type="InterPro" id="IPR006028">
    <property type="entry name" value="GABAA/Glycine_rcpt"/>
</dbReference>
<name>A0A146LM12_LYGHE</name>
<feature type="domain" description="Neurotransmitter-gated ion-channel ligand-binding" evidence="12">
    <location>
        <begin position="39"/>
        <end position="245"/>
    </location>
</feature>
<evidence type="ECO:0000256" key="9">
    <source>
        <dbReference type="ARBA" id="ARBA00023136"/>
    </source>
</evidence>
<keyword evidence="10 11" id="KW-0407">Ion channel</keyword>
<evidence type="ECO:0000256" key="5">
    <source>
        <dbReference type="ARBA" id="ARBA00022692"/>
    </source>
</evidence>
<feature type="transmembrane region" description="Helical" evidence="11">
    <location>
        <begin position="253"/>
        <end position="270"/>
    </location>
</feature>
<dbReference type="SUPFAM" id="SSF63712">
    <property type="entry name" value="Nicotinic receptor ligand binding domain-like"/>
    <property type="match status" value="1"/>
</dbReference>
<keyword evidence="14" id="KW-0675">Receptor</keyword>
<accession>A0A146LM12</accession>
<evidence type="ECO:0000256" key="8">
    <source>
        <dbReference type="ARBA" id="ARBA00023065"/>
    </source>
</evidence>
<dbReference type="Pfam" id="PF02931">
    <property type="entry name" value="Neur_chan_LBD"/>
    <property type="match status" value="1"/>
</dbReference>
<dbReference type="GO" id="GO:0005230">
    <property type="term" value="F:extracellular ligand-gated monoatomic ion channel activity"/>
    <property type="evidence" value="ECO:0007669"/>
    <property type="project" value="InterPro"/>
</dbReference>
<dbReference type="Gene3D" id="1.20.58.390">
    <property type="entry name" value="Neurotransmitter-gated ion-channel transmembrane domain"/>
    <property type="match status" value="1"/>
</dbReference>
<evidence type="ECO:0000256" key="1">
    <source>
        <dbReference type="ARBA" id="ARBA00004141"/>
    </source>
</evidence>
<keyword evidence="7 11" id="KW-1133">Transmembrane helix</keyword>
<feature type="transmembrane region" description="Helical" evidence="11">
    <location>
        <begin position="430"/>
        <end position="447"/>
    </location>
</feature>
<protein>
    <submittedName>
        <fullName evidence="14">Glycine receptor subunit alpha-1</fullName>
    </submittedName>
</protein>
<evidence type="ECO:0000256" key="10">
    <source>
        <dbReference type="ARBA" id="ARBA00023303"/>
    </source>
</evidence>
<evidence type="ECO:0000313" key="14">
    <source>
        <dbReference type="EMBL" id="JAQ07852.1"/>
    </source>
</evidence>
<keyword evidence="5 11" id="KW-0812">Transmembrane</keyword>
<dbReference type="InterPro" id="IPR018000">
    <property type="entry name" value="Neurotransmitter_ion_chnl_CS"/>
</dbReference>
<feature type="signal peptide" evidence="11">
    <location>
        <begin position="1"/>
        <end position="23"/>
    </location>
</feature>
<organism evidence="14">
    <name type="scientific">Lygus hesperus</name>
    <name type="common">Western plant bug</name>
    <dbReference type="NCBI Taxonomy" id="30085"/>
    <lineage>
        <taxon>Eukaryota</taxon>
        <taxon>Metazoa</taxon>
        <taxon>Ecdysozoa</taxon>
        <taxon>Arthropoda</taxon>
        <taxon>Hexapoda</taxon>
        <taxon>Insecta</taxon>
        <taxon>Pterygota</taxon>
        <taxon>Neoptera</taxon>
        <taxon>Paraneoptera</taxon>
        <taxon>Hemiptera</taxon>
        <taxon>Heteroptera</taxon>
        <taxon>Panheteroptera</taxon>
        <taxon>Cimicomorpha</taxon>
        <taxon>Miridae</taxon>
        <taxon>Mirini</taxon>
        <taxon>Lygus</taxon>
    </lineage>
</organism>